<gene>
    <name evidence="1" type="primary">Necator_chrIV.g14584</name>
    <name evidence="1" type="ORF">RB195_001289</name>
</gene>
<evidence type="ECO:0000313" key="2">
    <source>
        <dbReference type="Proteomes" id="UP001303046"/>
    </source>
</evidence>
<dbReference type="EMBL" id="JAVFWL010000004">
    <property type="protein sequence ID" value="KAK6748574.1"/>
    <property type="molecule type" value="Genomic_DNA"/>
</dbReference>
<accession>A0ABR1DDM3</accession>
<proteinExistence type="predicted"/>
<organism evidence="1 2">
    <name type="scientific">Necator americanus</name>
    <name type="common">Human hookworm</name>
    <dbReference type="NCBI Taxonomy" id="51031"/>
    <lineage>
        <taxon>Eukaryota</taxon>
        <taxon>Metazoa</taxon>
        <taxon>Ecdysozoa</taxon>
        <taxon>Nematoda</taxon>
        <taxon>Chromadorea</taxon>
        <taxon>Rhabditida</taxon>
        <taxon>Rhabditina</taxon>
        <taxon>Rhabditomorpha</taxon>
        <taxon>Strongyloidea</taxon>
        <taxon>Ancylostomatidae</taxon>
        <taxon>Bunostominae</taxon>
        <taxon>Necator</taxon>
    </lineage>
</organism>
<comment type="caution">
    <text evidence="1">The sequence shown here is derived from an EMBL/GenBank/DDBJ whole genome shotgun (WGS) entry which is preliminary data.</text>
</comment>
<protein>
    <submittedName>
        <fullName evidence="1">Uncharacterized protein</fullName>
    </submittedName>
</protein>
<reference evidence="1 2" key="1">
    <citation type="submission" date="2023-08" db="EMBL/GenBank/DDBJ databases">
        <title>A Necator americanus chromosomal reference genome.</title>
        <authorList>
            <person name="Ilik V."/>
            <person name="Petrzelkova K.J."/>
            <person name="Pardy F."/>
            <person name="Fuh T."/>
            <person name="Niatou-Singa F.S."/>
            <person name="Gouil Q."/>
            <person name="Baker L."/>
            <person name="Ritchie M.E."/>
            <person name="Jex A.R."/>
            <person name="Gazzola D."/>
            <person name="Li H."/>
            <person name="Toshio Fujiwara R."/>
            <person name="Zhan B."/>
            <person name="Aroian R.V."/>
            <person name="Pafco B."/>
            <person name="Schwarz E.M."/>
        </authorList>
    </citation>
    <scope>NUCLEOTIDE SEQUENCE [LARGE SCALE GENOMIC DNA]</scope>
    <source>
        <strain evidence="1 2">Aroian</strain>
        <tissue evidence="1">Whole animal</tissue>
    </source>
</reference>
<name>A0ABR1DDM3_NECAM</name>
<sequence length="120" mass="13699">MPEGNKESMTAKTRLAMSLPGQPQRATLSNLLRHLHAPFAAFYETVSDRHIMSDGNSTPSTAAMLMKGRPSEVVIENRLRFFASMMRRSTDCLVLVVMRTSNSNWKRLPPYRSKKLWTKE</sequence>
<keyword evidence="2" id="KW-1185">Reference proteome</keyword>
<dbReference type="Proteomes" id="UP001303046">
    <property type="component" value="Unassembled WGS sequence"/>
</dbReference>
<evidence type="ECO:0000313" key="1">
    <source>
        <dbReference type="EMBL" id="KAK6748574.1"/>
    </source>
</evidence>